<keyword evidence="7" id="KW-1185">Reference proteome</keyword>
<evidence type="ECO:0000256" key="3">
    <source>
        <dbReference type="ARBA" id="ARBA00022553"/>
    </source>
</evidence>
<dbReference type="SMART" id="SM00823">
    <property type="entry name" value="PKS_PP"/>
    <property type="match status" value="1"/>
</dbReference>
<dbReference type="InterPro" id="IPR020845">
    <property type="entry name" value="AMP-binding_CS"/>
</dbReference>
<dbReference type="GO" id="GO:0016874">
    <property type="term" value="F:ligase activity"/>
    <property type="evidence" value="ECO:0007669"/>
    <property type="project" value="UniProtKB-KW"/>
</dbReference>
<dbReference type="RefSeq" id="WP_307244483.1">
    <property type="nucleotide sequence ID" value="NZ_JAUSQZ010000001.1"/>
</dbReference>
<dbReference type="SUPFAM" id="SSF47336">
    <property type="entry name" value="ACP-like"/>
    <property type="match status" value="1"/>
</dbReference>
<dbReference type="InterPro" id="IPR000873">
    <property type="entry name" value="AMP-dep_synth/lig_dom"/>
</dbReference>
<keyword evidence="3" id="KW-0597">Phosphoprotein</keyword>
<dbReference type="InterPro" id="IPR020802">
    <property type="entry name" value="TesA-like"/>
</dbReference>
<dbReference type="Pfam" id="PF00975">
    <property type="entry name" value="Thioesterase"/>
    <property type="match status" value="1"/>
</dbReference>
<gene>
    <name evidence="6" type="ORF">J2S57_003625</name>
</gene>
<dbReference type="InterPro" id="IPR025110">
    <property type="entry name" value="AMP-bd_C"/>
</dbReference>
<comment type="caution">
    <text evidence="6">The sequence shown here is derived from an EMBL/GenBank/DDBJ whole genome shotgun (WGS) entry which is preliminary data.</text>
</comment>
<dbReference type="PANTHER" id="PTHR44845:SF6">
    <property type="entry name" value="BETA-ALANINE-ACTIVATING ENZYME"/>
    <property type="match status" value="1"/>
</dbReference>
<dbReference type="Gene3D" id="3.40.50.1820">
    <property type="entry name" value="alpha/beta hydrolase"/>
    <property type="match status" value="1"/>
</dbReference>
<dbReference type="SMART" id="SM00824">
    <property type="entry name" value="PKS_TE"/>
    <property type="match status" value="1"/>
</dbReference>
<dbReference type="EMBL" id="JAUSQZ010000001">
    <property type="protein sequence ID" value="MDP9827876.1"/>
    <property type="molecule type" value="Genomic_DNA"/>
</dbReference>
<dbReference type="Gene3D" id="3.40.50.12780">
    <property type="entry name" value="N-terminal domain of ligase-like"/>
    <property type="match status" value="1"/>
</dbReference>
<dbReference type="Pfam" id="PF00550">
    <property type="entry name" value="PP-binding"/>
    <property type="match status" value="1"/>
</dbReference>
<dbReference type="InterPro" id="IPR042099">
    <property type="entry name" value="ANL_N_sf"/>
</dbReference>
<dbReference type="Gene3D" id="1.10.1200.10">
    <property type="entry name" value="ACP-like"/>
    <property type="match status" value="1"/>
</dbReference>
<dbReference type="InterPro" id="IPR029058">
    <property type="entry name" value="AB_hydrolase_fold"/>
</dbReference>
<evidence type="ECO:0000313" key="6">
    <source>
        <dbReference type="EMBL" id="MDP9827876.1"/>
    </source>
</evidence>
<feature type="domain" description="Carrier" evidence="5">
    <location>
        <begin position="542"/>
        <end position="620"/>
    </location>
</feature>
<dbReference type="SUPFAM" id="SSF56801">
    <property type="entry name" value="Acetyl-CoA synthetase-like"/>
    <property type="match status" value="1"/>
</dbReference>
<dbReference type="PANTHER" id="PTHR44845">
    <property type="entry name" value="CARRIER DOMAIN-CONTAINING PROTEIN"/>
    <property type="match status" value="1"/>
</dbReference>
<keyword evidence="6" id="KW-0436">Ligase</keyword>
<evidence type="ECO:0000256" key="2">
    <source>
        <dbReference type="ARBA" id="ARBA00022450"/>
    </source>
</evidence>
<feature type="compositionally biased region" description="Basic residues" evidence="4">
    <location>
        <begin position="869"/>
        <end position="878"/>
    </location>
</feature>
<dbReference type="InterPro" id="IPR036736">
    <property type="entry name" value="ACP-like_sf"/>
</dbReference>
<dbReference type="InterPro" id="IPR009081">
    <property type="entry name" value="PP-bd_ACP"/>
</dbReference>
<feature type="region of interest" description="Disordered" evidence="4">
    <location>
        <begin position="854"/>
        <end position="887"/>
    </location>
</feature>
<proteinExistence type="predicted"/>
<keyword evidence="2" id="KW-0596">Phosphopantetheine</keyword>
<dbReference type="Pfam" id="PF00501">
    <property type="entry name" value="AMP-binding"/>
    <property type="match status" value="1"/>
</dbReference>
<accession>A0ABT9P5A7</accession>
<dbReference type="PROSITE" id="PS50075">
    <property type="entry name" value="CARRIER"/>
    <property type="match status" value="1"/>
</dbReference>
<dbReference type="SUPFAM" id="SSF53474">
    <property type="entry name" value="alpha/beta-Hydrolases"/>
    <property type="match status" value="1"/>
</dbReference>
<dbReference type="InterPro" id="IPR045851">
    <property type="entry name" value="AMP-bd_C_sf"/>
</dbReference>
<name>A0ABT9P5A7_9ACTN</name>
<reference evidence="6 7" key="1">
    <citation type="submission" date="2023-07" db="EMBL/GenBank/DDBJ databases">
        <title>Sequencing the genomes of 1000 actinobacteria strains.</title>
        <authorList>
            <person name="Klenk H.-P."/>
        </authorList>
    </citation>
    <scope>NUCLEOTIDE SEQUENCE [LARGE SCALE GENOMIC DNA]</scope>
    <source>
        <strain evidence="6 7">DSM 44388</strain>
    </source>
</reference>
<organism evidence="6 7">
    <name type="scientific">Kineosporia succinea</name>
    <dbReference type="NCBI Taxonomy" id="84632"/>
    <lineage>
        <taxon>Bacteria</taxon>
        <taxon>Bacillati</taxon>
        <taxon>Actinomycetota</taxon>
        <taxon>Actinomycetes</taxon>
        <taxon>Kineosporiales</taxon>
        <taxon>Kineosporiaceae</taxon>
        <taxon>Kineosporia</taxon>
    </lineage>
</organism>
<comment type="cofactor">
    <cofactor evidence="1">
        <name>pantetheine 4'-phosphate</name>
        <dbReference type="ChEBI" id="CHEBI:47942"/>
    </cofactor>
</comment>
<dbReference type="Gene3D" id="3.30.300.30">
    <property type="match status" value="1"/>
</dbReference>
<protein>
    <submittedName>
        <fullName evidence="6">Acyl-coenzyme A synthetase/AMP-(Fatty) acid ligase/thioesterase domain-containing protein</fullName>
    </submittedName>
</protein>
<dbReference type="InterPro" id="IPR001031">
    <property type="entry name" value="Thioesterase"/>
</dbReference>
<dbReference type="PROSITE" id="PS00455">
    <property type="entry name" value="AMP_BINDING"/>
    <property type="match status" value="1"/>
</dbReference>
<dbReference type="InterPro" id="IPR020806">
    <property type="entry name" value="PKS_PP-bd"/>
</dbReference>
<dbReference type="Proteomes" id="UP001235712">
    <property type="component" value="Unassembled WGS sequence"/>
</dbReference>
<sequence>MNPRYEQTQRPVDPLGYPDIDGGAIARLHRVVTAQPDAVAVRDDSTSVTYREFALHTAAVRREVVDAEGTSPARGVRETTPAPPERAVALLYSHDVSAVSALWGVIASGRPVLVLDPRTPVARLRSFVERVDVKVCVTDQANAQTAAELVDDVIVSSPDGTSTATDADLAELWSQAPEPTTTAVYAFTSGSTGRPKVVVHDHRMLVREAWAIAMATDTYGADDVVAHSLPMAFYAGLMAACAGPLIGATTAMYDIRARGLAELPAWIERNGATILQVSPAILRNLTGSSPDPQRLRTIRSVTFAGEATYGPDLEAARALFPETCVFRNKYGSSETGYCTEYRVDPTHPPVDGVLPSGAPMPDVRLGLVNDDGSPVSGTGTVTLTGPHFALRYLGDPAATDKAFSGTGIDRTYRSNDVGTIDEHGVLRLLGRRDHSVKIRGYLVEPGEVDAALSSLDDLRESITVGAERGNGATGKRLVSYIVSSSDRPSATVVRQHLATLLPSWMVPETVVFLEALPRTDRGKLDRAALPEPPVVKAGQGSENLSEWEEVVRALWCSVLALPEIGLDDDFFELGGDSLAAESLMTRMAAELGVPSNEAQTTVLVQAPTLKEFAERVTRKIDAAGQTLIPLRAGGSRPPLFIFTGGGGLGVTMVPLTRHLPSDQPVFALQAHGLEARGVPDWSVEASARRHIRTLRSIQPAGPYFIAGHSFGGVLSLEVAHQLREAGQEVALLIVLDSFPPDGKSHVPLEGSTVQKFRAVLGVATTGLRGTPGDDQYWRFWRQSNFLHMRYRAKAYDGETLVIVAADSDEKAVRRSWAPYLTGTWRLTHVPGDHMSILRDPYAVRTSAVIREQLESAQRKTRGAPARAREHTRRPRLLRTGKAWPDQY</sequence>
<evidence type="ECO:0000313" key="7">
    <source>
        <dbReference type="Proteomes" id="UP001235712"/>
    </source>
</evidence>
<dbReference type="Pfam" id="PF13193">
    <property type="entry name" value="AMP-binding_C"/>
    <property type="match status" value="1"/>
</dbReference>
<evidence type="ECO:0000256" key="1">
    <source>
        <dbReference type="ARBA" id="ARBA00001957"/>
    </source>
</evidence>
<evidence type="ECO:0000256" key="4">
    <source>
        <dbReference type="SAM" id="MobiDB-lite"/>
    </source>
</evidence>
<evidence type="ECO:0000259" key="5">
    <source>
        <dbReference type="PROSITE" id="PS50075"/>
    </source>
</evidence>